<feature type="domain" description="HTH cro/C1-type" evidence="3">
    <location>
        <begin position="24"/>
        <end position="78"/>
    </location>
</feature>
<evidence type="ECO:0000259" key="3">
    <source>
        <dbReference type="PROSITE" id="PS50943"/>
    </source>
</evidence>
<evidence type="ECO:0000256" key="1">
    <source>
        <dbReference type="ARBA" id="ARBA00023125"/>
    </source>
</evidence>
<dbReference type="InterPro" id="IPR010982">
    <property type="entry name" value="Lambda_DNA-bd_dom_sf"/>
</dbReference>
<dbReference type="InterPro" id="IPR001387">
    <property type="entry name" value="Cro/C1-type_HTH"/>
</dbReference>
<dbReference type="EMBL" id="NUTL01000076">
    <property type="protein sequence ID" value="PHE93441.1"/>
    <property type="molecule type" value="Genomic_DNA"/>
</dbReference>
<organism evidence="4 5">
    <name type="scientific">Bacillus pseudomycoides</name>
    <dbReference type="NCBI Taxonomy" id="64104"/>
    <lineage>
        <taxon>Bacteria</taxon>
        <taxon>Bacillati</taxon>
        <taxon>Bacillota</taxon>
        <taxon>Bacilli</taxon>
        <taxon>Bacillales</taxon>
        <taxon>Bacillaceae</taxon>
        <taxon>Bacillus</taxon>
        <taxon>Bacillus cereus group</taxon>
    </lineage>
</organism>
<keyword evidence="2" id="KW-1133">Transmembrane helix</keyword>
<comment type="caution">
    <text evidence="4">The sequence shown here is derived from an EMBL/GenBank/DDBJ whole genome shotgun (WGS) entry which is preliminary data.</text>
</comment>
<gene>
    <name evidence="4" type="ORF">COF81_17990</name>
</gene>
<keyword evidence="1" id="KW-0238">DNA-binding</keyword>
<feature type="transmembrane region" description="Helical" evidence="2">
    <location>
        <begin position="162"/>
        <end position="182"/>
    </location>
</feature>
<keyword evidence="2" id="KW-0472">Membrane</keyword>
<dbReference type="PANTHER" id="PTHR46558:SF4">
    <property type="entry name" value="DNA-BIDING PHAGE PROTEIN"/>
    <property type="match status" value="1"/>
</dbReference>
<dbReference type="PANTHER" id="PTHR46558">
    <property type="entry name" value="TRACRIPTIONAL REGULATORY PROTEIN-RELATED-RELATED"/>
    <property type="match status" value="1"/>
</dbReference>
<evidence type="ECO:0000313" key="4">
    <source>
        <dbReference type="EMBL" id="PHE93441.1"/>
    </source>
</evidence>
<keyword evidence="2" id="KW-0812">Transmembrane</keyword>
<dbReference type="Proteomes" id="UP000221918">
    <property type="component" value="Unassembled WGS sequence"/>
</dbReference>
<sequence>MLISKISFIFSLEGESKMELGSKLKKLRKEHNYSQNQLADKLNVTAQAVSKWENDKCAPDIINLVQLSDLYNVSLDYLIKSDKELQSHLSLENNRLKVLKYFILCISLIVIFVLFILIKSQFFMFGHGPGTWILIVCLLGFSVSIFFSLYRYIIKKNYFISLWIAFLMLSCIVGLTTFYDYIIKVVFS</sequence>
<feature type="transmembrane region" description="Helical" evidence="2">
    <location>
        <begin position="130"/>
        <end position="150"/>
    </location>
</feature>
<dbReference type="SMART" id="SM00530">
    <property type="entry name" value="HTH_XRE"/>
    <property type="match status" value="1"/>
</dbReference>
<accession>A0ABD6T805</accession>
<dbReference type="AlphaFoldDB" id="A0ABD6T805"/>
<dbReference type="PROSITE" id="PS50943">
    <property type="entry name" value="HTH_CROC1"/>
    <property type="match status" value="1"/>
</dbReference>
<dbReference type="GO" id="GO:0003677">
    <property type="term" value="F:DNA binding"/>
    <property type="evidence" value="ECO:0007669"/>
    <property type="project" value="UniProtKB-KW"/>
</dbReference>
<feature type="transmembrane region" description="Helical" evidence="2">
    <location>
        <begin position="98"/>
        <end position="118"/>
    </location>
</feature>
<evidence type="ECO:0000256" key="2">
    <source>
        <dbReference type="SAM" id="Phobius"/>
    </source>
</evidence>
<reference evidence="4 5" key="1">
    <citation type="submission" date="2017-09" db="EMBL/GenBank/DDBJ databases">
        <title>Large-scale bioinformatics analysis of Bacillus genomes uncovers conserved roles of natural products in bacterial physiology.</title>
        <authorList>
            <consortium name="Agbiome Team Llc"/>
            <person name="Bleich R.M."/>
            <person name="Grubbs K.J."/>
            <person name="Santa Maria K.C."/>
            <person name="Allen S.E."/>
            <person name="Farag S."/>
            <person name="Shank E.A."/>
            <person name="Bowers A."/>
        </authorList>
    </citation>
    <scope>NUCLEOTIDE SEQUENCE [LARGE SCALE GENOMIC DNA]</scope>
    <source>
        <strain evidence="4 5">AFS037265</strain>
    </source>
</reference>
<proteinExistence type="predicted"/>
<dbReference type="CDD" id="cd00093">
    <property type="entry name" value="HTH_XRE"/>
    <property type="match status" value="1"/>
</dbReference>
<name>A0ABD6T805_9BACI</name>
<protein>
    <submittedName>
        <fullName evidence="4">Transcriptional regulator</fullName>
    </submittedName>
</protein>
<dbReference type="Gene3D" id="1.10.260.40">
    <property type="entry name" value="lambda repressor-like DNA-binding domains"/>
    <property type="match status" value="1"/>
</dbReference>
<dbReference type="SUPFAM" id="SSF47413">
    <property type="entry name" value="lambda repressor-like DNA-binding domains"/>
    <property type="match status" value="1"/>
</dbReference>
<evidence type="ECO:0000313" key="5">
    <source>
        <dbReference type="Proteomes" id="UP000221918"/>
    </source>
</evidence>
<dbReference type="Pfam" id="PF01381">
    <property type="entry name" value="HTH_3"/>
    <property type="match status" value="1"/>
</dbReference>